<accession>A0A6J6FK23</accession>
<gene>
    <name evidence="6" type="ORF">UFOPK1798_00222</name>
</gene>
<dbReference type="Gene3D" id="3.40.50.300">
    <property type="entry name" value="P-loop containing nucleotide triphosphate hydrolases"/>
    <property type="match status" value="1"/>
</dbReference>
<dbReference type="PROSITE" id="PS51721">
    <property type="entry name" value="G_CP"/>
    <property type="match status" value="1"/>
</dbReference>
<protein>
    <submittedName>
        <fullName evidence="6">Unannotated protein</fullName>
    </submittedName>
</protein>
<dbReference type="SUPFAM" id="SSF52540">
    <property type="entry name" value="P-loop containing nucleoside triphosphate hydrolases"/>
    <property type="match status" value="1"/>
</dbReference>
<organism evidence="6">
    <name type="scientific">freshwater metagenome</name>
    <dbReference type="NCBI Taxonomy" id="449393"/>
    <lineage>
        <taxon>unclassified sequences</taxon>
        <taxon>metagenomes</taxon>
        <taxon>ecological metagenomes</taxon>
    </lineage>
</organism>
<dbReference type="NCBIfam" id="TIGR00157">
    <property type="entry name" value="ribosome small subunit-dependent GTPase A"/>
    <property type="match status" value="1"/>
</dbReference>
<evidence type="ECO:0000256" key="1">
    <source>
        <dbReference type="ARBA" id="ARBA00022741"/>
    </source>
</evidence>
<feature type="domain" description="CP-type G" evidence="5">
    <location>
        <begin position="117"/>
        <end position="289"/>
    </location>
</feature>
<dbReference type="InterPro" id="IPR027417">
    <property type="entry name" value="P-loop_NTPase"/>
</dbReference>
<dbReference type="HAMAP" id="MF_01820">
    <property type="entry name" value="GTPase_RsgA"/>
    <property type="match status" value="1"/>
</dbReference>
<evidence type="ECO:0000259" key="5">
    <source>
        <dbReference type="PROSITE" id="PS51721"/>
    </source>
</evidence>
<dbReference type="InterPro" id="IPR010914">
    <property type="entry name" value="RsgA_GTPase_dom"/>
</dbReference>
<evidence type="ECO:0000259" key="4">
    <source>
        <dbReference type="PROSITE" id="PS50936"/>
    </source>
</evidence>
<sequence length="353" mass="38752">MAKSHKNWDEDDVRINKSRQFGSTNKTRPRTKDRPDYSKAITGIIIEVDRGRVKCLITENDSYGLITAMKARELGKKSVVVGDLVSIVGDTTGDEGSLARVVAVQPRKNSLTRTIDDNLKDERVIVANVDQLAIVISTTNPEPRTGFVDRALVVAYDQGISPLIIMTKQDLANGDNFLETYKDLEIPVFKTEKSSDLSELRNALTGKITVLIGHSGVGKSTLVNNLLAKNEANKRVNDQQNSYRQTGDVNEVTGRGRHTSSSAVALPLSSTFSGENFGWIIDTPGVRSFGVAHIQPSRVIAAFPEFSEPISLCPKNCSHNEQDCALNTWQSFDDKNHARLASLRRVLSTGQGK</sequence>
<dbReference type="InterPro" id="IPR030378">
    <property type="entry name" value="G_CP_dom"/>
</dbReference>
<proteinExistence type="inferred from homology"/>
<dbReference type="PROSITE" id="PS50936">
    <property type="entry name" value="ENGC_GTPASE"/>
    <property type="match status" value="1"/>
</dbReference>
<reference evidence="6" key="1">
    <citation type="submission" date="2020-05" db="EMBL/GenBank/DDBJ databases">
        <authorList>
            <person name="Chiriac C."/>
            <person name="Salcher M."/>
            <person name="Ghai R."/>
            <person name="Kavagutti S V."/>
        </authorList>
    </citation>
    <scope>NUCLEOTIDE SEQUENCE</scope>
</reference>
<feature type="domain" description="EngC GTPase" evidence="4">
    <location>
        <begin position="127"/>
        <end position="287"/>
    </location>
</feature>
<dbReference type="PANTHER" id="PTHR32120">
    <property type="entry name" value="SMALL RIBOSOMAL SUBUNIT BIOGENESIS GTPASE RSGA"/>
    <property type="match status" value="1"/>
</dbReference>
<dbReference type="GO" id="GO:0005525">
    <property type="term" value="F:GTP binding"/>
    <property type="evidence" value="ECO:0007669"/>
    <property type="project" value="UniProtKB-KW"/>
</dbReference>
<dbReference type="CDD" id="cd01854">
    <property type="entry name" value="YjeQ_EngC"/>
    <property type="match status" value="1"/>
</dbReference>
<dbReference type="GO" id="GO:0003924">
    <property type="term" value="F:GTPase activity"/>
    <property type="evidence" value="ECO:0007669"/>
    <property type="project" value="InterPro"/>
</dbReference>
<evidence type="ECO:0000256" key="3">
    <source>
        <dbReference type="SAM" id="MobiDB-lite"/>
    </source>
</evidence>
<name>A0A6J6FK23_9ZZZZ</name>
<dbReference type="Pfam" id="PF03193">
    <property type="entry name" value="RsgA_GTPase"/>
    <property type="match status" value="1"/>
</dbReference>
<keyword evidence="2" id="KW-0342">GTP-binding</keyword>
<feature type="region of interest" description="Disordered" evidence="3">
    <location>
        <begin position="1"/>
        <end position="35"/>
    </location>
</feature>
<dbReference type="PANTHER" id="PTHR32120:SF11">
    <property type="entry name" value="SMALL RIBOSOMAL SUBUNIT BIOGENESIS GTPASE RSGA 1, MITOCHONDRIAL-RELATED"/>
    <property type="match status" value="1"/>
</dbReference>
<keyword evidence="1" id="KW-0547">Nucleotide-binding</keyword>
<dbReference type="InterPro" id="IPR004881">
    <property type="entry name" value="Ribosome_biogen_GTPase_RsgA"/>
</dbReference>
<dbReference type="AlphaFoldDB" id="A0A6J6FK23"/>
<dbReference type="EMBL" id="CAEZUH010000010">
    <property type="protein sequence ID" value="CAB4587525.1"/>
    <property type="molecule type" value="Genomic_DNA"/>
</dbReference>
<evidence type="ECO:0000256" key="2">
    <source>
        <dbReference type="ARBA" id="ARBA00023134"/>
    </source>
</evidence>
<evidence type="ECO:0000313" key="6">
    <source>
        <dbReference type="EMBL" id="CAB4587525.1"/>
    </source>
</evidence>